<sequence>MPLEEQFYAEGDCTAISILLPEVDQVYGSLRQRYDSTWQQGSVAHISLLYPFIEPTRLSESDISTLQKLANRWHSFDLDIQGLCGFPEALYLAIEPHNTLMKMHRDLGQAFPDIFHYRIPWEGEPVFHISIACSASVPVLDQAVQDYLDMEIDQPQRFTVGDVALCQKISGRWQTAECFPLDGK</sequence>
<dbReference type="InterPro" id="IPR009097">
    <property type="entry name" value="Cyclic_Pdiesterase"/>
</dbReference>
<name>A0A1X7AMM1_9GAMM</name>
<dbReference type="Gene3D" id="3.90.1140.10">
    <property type="entry name" value="Cyclic phosphodiesterase"/>
    <property type="match status" value="1"/>
</dbReference>
<proteinExistence type="predicted"/>
<organism evidence="1 2">
    <name type="scientific">Parendozoicomonas haliclonae</name>
    <dbReference type="NCBI Taxonomy" id="1960125"/>
    <lineage>
        <taxon>Bacteria</taxon>
        <taxon>Pseudomonadati</taxon>
        <taxon>Pseudomonadota</taxon>
        <taxon>Gammaproteobacteria</taxon>
        <taxon>Oceanospirillales</taxon>
        <taxon>Endozoicomonadaceae</taxon>
        <taxon>Parendozoicomonas</taxon>
    </lineage>
</organism>
<protein>
    <recommendedName>
        <fullName evidence="3">2',5' RNA ligase family</fullName>
    </recommendedName>
</protein>
<dbReference type="Proteomes" id="UP000196573">
    <property type="component" value="Unassembled WGS sequence"/>
</dbReference>
<keyword evidence="2" id="KW-1185">Reference proteome</keyword>
<dbReference type="SUPFAM" id="SSF55144">
    <property type="entry name" value="LigT-like"/>
    <property type="match status" value="1"/>
</dbReference>
<accession>A0A1X7AMM1</accession>
<reference evidence="1 2" key="1">
    <citation type="submission" date="2017-03" db="EMBL/GenBank/DDBJ databases">
        <authorList>
            <person name="Afonso C.L."/>
            <person name="Miller P.J."/>
            <person name="Scott M.A."/>
            <person name="Spackman E."/>
            <person name="Goraichik I."/>
            <person name="Dimitrov K.M."/>
            <person name="Suarez D.L."/>
            <person name="Swayne D.E."/>
        </authorList>
    </citation>
    <scope>NUCLEOTIDE SEQUENCE [LARGE SCALE GENOMIC DNA]</scope>
    <source>
        <strain evidence="1">SB41UT1</strain>
    </source>
</reference>
<dbReference type="RefSeq" id="WP_087111502.1">
    <property type="nucleotide sequence ID" value="NZ_CBCSCN010000007.1"/>
</dbReference>
<evidence type="ECO:0008006" key="3">
    <source>
        <dbReference type="Google" id="ProtNLM"/>
    </source>
</evidence>
<dbReference type="AlphaFoldDB" id="A0A1X7AMM1"/>
<gene>
    <name evidence="1" type="ORF">EHSB41UT_03114</name>
</gene>
<dbReference type="OrthoDB" id="7210484at2"/>
<dbReference type="Pfam" id="PF13563">
    <property type="entry name" value="2_5_RNA_ligase2"/>
    <property type="match status" value="1"/>
</dbReference>
<evidence type="ECO:0000313" key="2">
    <source>
        <dbReference type="Proteomes" id="UP000196573"/>
    </source>
</evidence>
<evidence type="ECO:0000313" key="1">
    <source>
        <dbReference type="EMBL" id="SMA49210.1"/>
    </source>
</evidence>
<dbReference type="EMBL" id="FWPT01000007">
    <property type="protein sequence ID" value="SMA49210.1"/>
    <property type="molecule type" value="Genomic_DNA"/>
</dbReference>